<feature type="transmembrane region" description="Helical" evidence="5">
    <location>
        <begin position="128"/>
        <end position="148"/>
    </location>
</feature>
<dbReference type="PANTHER" id="PTHR43826">
    <property type="entry name" value="GLUCOSE-6-PHOSPHATE EXCHANGER SLC37A4"/>
    <property type="match status" value="1"/>
</dbReference>
<dbReference type="InterPro" id="IPR036259">
    <property type="entry name" value="MFS_trans_sf"/>
</dbReference>
<comment type="subcellular location">
    <subcellularLocation>
        <location evidence="1">Endomembrane system</location>
        <topology evidence="1">Multi-pass membrane protein</topology>
    </subcellularLocation>
</comment>
<dbReference type="EMBL" id="BARU01003437">
    <property type="protein sequence ID" value="GAH23782.1"/>
    <property type="molecule type" value="Genomic_DNA"/>
</dbReference>
<dbReference type="AlphaFoldDB" id="X1DUD0"/>
<dbReference type="Pfam" id="PF07690">
    <property type="entry name" value="MFS_1"/>
    <property type="match status" value="1"/>
</dbReference>
<evidence type="ECO:0000256" key="3">
    <source>
        <dbReference type="ARBA" id="ARBA00022989"/>
    </source>
</evidence>
<dbReference type="Gene3D" id="1.20.1250.20">
    <property type="entry name" value="MFS general substrate transporter like domains"/>
    <property type="match status" value="1"/>
</dbReference>
<feature type="transmembrane region" description="Helical" evidence="5">
    <location>
        <begin position="62"/>
        <end position="80"/>
    </location>
</feature>
<dbReference type="InterPro" id="IPR011701">
    <property type="entry name" value="MFS"/>
</dbReference>
<reference evidence="7" key="1">
    <citation type="journal article" date="2014" name="Front. Microbiol.">
        <title>High frequency of phylogenetically diverse reductive dehalogenase-homologous genes in deep subseafloor sedimentary metagenomes.</title>
        <authorList>
            <person name="Kawai M."/>
            <person name="Futagami T."/>
            <person name="Toyoda A."/>
            <person name="Takaki Y."/>
            <person name="Nishi S."/>
            <person name="Hori S."/>
            <person name="Arai W."/>
            <person name="Tsubouchi T."/>
            <person name="Morono Y."/>
            <person name="Uchiyama I."/>
            <person name="Ito T."/>
            <person name="Fujiyama A."/>
            <person name="Inagaki F."/>
            <person name="Takami H."/>
        </authorList>
    </citation>
    <scope>NUCLEOTIDE SEQUENCE</scope>
    <source>
        <strain evidence="7">Expedition CK06-06</strain>
    </source>
</reference>
<dbReference type="GO" id="GO:0035435">
    <property type="term" value="P:phosphate ion transmembrane transport"/>
    <property type="evidence" value="ECO:0007669"/>
    <property type="project" value="TreeGrafter"/>
</dbReference>
<dbReference type="GO" id="GO:0061513">
    <property type="term" value="F:glucose 6-phosphate:phosphate antiporter activity"/>
    <property type="evidence" value="ECO:0007669"/>
    <property type="project" value="TreeGrafter"/>
</dbReference>
<evidence type="ECO:0000256" key="5">
    <source>
        <dbReference type="SAM" id="Phobius"/>
    </source>
</evidence>
<feature type="transmembrane region" description="Helical" evidence="5">
    <location>
        <begin position="86"/>
        <end position="108"/>
    </location>
</feature>
<accession>X1DUD0</accession>
<dbReference type="SUPFAM" id="SSF103473">
    <property type="entry name" value="MFS general substrate transporter"/>
    <property type="match status" value="1"/>
</dbReference>
<evidence type="ECO:0000256" key="1">
    <source>
        <dbReference type="ARBA" id="ARBA00004127"/>
    </source>
</evidence>
<evidence type="ECO:0000259" key="6">
    <source>
        <dbReference type="PROSITE" id="PS50850"/>
    </source>
</evidence>
<feature type="transmembrane region" description="Helical" evidence="5">
    <location>
        <begin position="154"/>
        <end position="173"/>
    </location>
</feature>
<keyword evidence="2 5" id="KW-0812">Transmembrane</keyword>
<evidence type="ECO:0000256" key="2">
    <source>
        <dbReference type="ARBA" id="ARBA00022692"/>
    </source>
</evidence>
<protein>
    <recommendedName>
        <fullName evidence="6">Major facilitator superfamily (MFS) profile domain-containing protein</fullName>
    </recommendedName>
</protein>
<name>X1DUD0_9ZZZZ</name>
<dbReference type="GO" id="GO:0012505">
    <property type="term" value="C:endomembrane system"/>
    <property type="evidence" value="ECO:0007669"/>
    <property type="project" value="UniProtKB-SubCell"/>
</dbReference>
<proteinExistence type="predicted"/>
<dbReference type="InterPro" id="IPR051337">
    <property type="entry name" value="OPA_Antiporter"/>
</dbReference>
<evidence type="ECO:0000313" key="7">
    <source>
        <dbReference type="EMBL" id="GAH23782.1"/>
    </source>
</evidence>
<keyword evidence="3 5" id="KW-1133">Transmembrane helix</keyword>
<keyword evidence="4 5" id="KW-0472">Membrane</keyword>
<dbReference type="GO" id="GO:0005886">
    <property type="term" value="C:plasma membrane"/>
    <property type="evidence" value="ECO:0007669"/>
    <property type="project" value="TreeGrafter"/>
</dbReference>
<dbReference type="InterPro" id="IPR020846">
    <property type="entry name" value="MFS_dom"/>
</dbReference>
<dbReference type="PANTHER" id="PTHR43826:SF3">
    <property type="entry name" value="GLUCOSE-6-PHOSPHATE EXCHANGER SLC37A4"/>
    <property type="match status" value="1"/>
</dbReference>
<evidence type="ECO:0000256" key="4">
    <source>
        <dbReference type="ARBA" id="ARBA00023136"/>
    </source>
</evidence>
<gene>
    <name evidence="7" type="ORF">S03H2_07438</name>
</gene>
<sequence>WAQLTDPLFFLTWIPLYYSEALGFSIMKVAALSLALPLGMGIGPVLSGWISDKFFGAKRYQMASSLLMTAAACTVMMGFIPPANLVLGGIFLFLVGLSIFGGEGPIWALCADLAGKNQTGTAAGIMEWVAYMFAALQAVVLGAILTLTGGNWKLLFVLVAIIQLIGVRAIWAVKR</sequence>
<feature type="non-terminal residue" evidence="7">
    <location>
        <position position="1"/>
    </location>
</feature>
<comment type="caution">
    <text evidence="7">The sequence shown here is derived from an EMBL/GenBank/DDBJ whole genome shotgun (WGS) entry which is preliminary data.</text>
</comment>
<organism evidence="7">
    <name type="scientific">marine sediment metagenome</name>
    <dbReference type="NCBI Taxonomy" id="412755"/>
    <lineage>
        <taxon>unclassified sequences</taxon>
        <taxon>metagenomes</taxon>
        <taxon>ecological metagenomes</taxon>
    </lineage>
</organism>
<feature type="domain" description="Major facilitator superfamily (MFS) profile" evidence="6">
    <location>
        <begin position="1"/>
        <end position="175"/>
    </location>
</feature>
<feature type="transmembrane region" description="Helical" evidence="5">
    <location>
        <begin position="29"/>
        <end position="50"/>
    </location>
</feature>
<dbReference type="PROSITE" id="PS50850">
    <property type="entry name" value="MFS"/>
    <property type="match status" value="1"/>
</dbReference>